<keyword evidence="5" id="KW-1185">Reference proteome</keyword>
<accession>A0A498C4B5</accession>
<sequence length="183" mass="20168">MTDQETGTRVLLVDDDEVFCSVLGRGLTRRGYSVEKAHDAERALAVARSHQPEHIVLDLKLGDDSGLKLIQPMLETVPETRIIVLTGYASIPTAVEAVKLGAANYLPKPVDVNTVVAAFSGEHDEQEPVAEPPTQPMSLKRLEWEQIQRVLAEHDGNISAAARALGIHRRTLQRKLGKRPVKR</sequence>
<dbReference type="FunFam" id="1.10.10.60:FF:000036">
    <property type="entry name" value="Two-component system response regulator"/>
    <property type="match status" value="1"/>
</dbReference>
<dbReference type="PROSITE" id="PS50110">
    <property type="entry name" value="RESPONSE_REGULATORY"/>
    <property type="match status" value="1"/>
</dbReference>
<dbReference type="SUPFAM" id="SSF46689">
    <property type="entry name" value="Homeodomain-like"/>
    <property type="match status" value="1"/>
</dbReference>
<dbReference type="EMBL" id="RCDA01000001">
    <property type="protein sequence ID" value="RLK50565.1"/>
    <property type="molecule type" value="Genomic_DNA"/>
</dbReference>
<dbReference type="InterPro" id="IPR009057">
    <property type="entry name" value="Homeodomain-like_sf"/>
</dbReference>
<reference evidence="4 5" key="1">
    <citation type="submission" date="2018-10" db="EMBL/GenBank/DDBJ databases">
        <title>Genomic Encyclopedia of Type Strains, Phase IV (KMG-IV): sequencing the most valuable type-strain genomes for metagenomic binning, comparative biology and taxonomic classification.</title>
        <authorList>
            <person name="Goeker M."/>
        </authorList>
    </citation>
    <scope>NUCLEOTIDE SEQUENCE [LARGE SCALE GENOMIC DNA]</scope>
    <source>
        <strain evidence="4 5">DSM 12769</strain>
    </source>
</reference>
<gene>
    <name evidence="4" type="ORF">DFR31_0471</name>
</gene>
<evidence type="ECO:0000256" key="1">
    <source>
        <dbReference type="ARBA" id="ARBA00022553"/>
    </source>
</evidence>
<dbReference type="GO" id="GO:0000160">
    <property type="term" value="P:phosphorelay signal transduction system"/>
    <property type="evidence" value="ECO:0007669"/>
    <property type="project" value="InterPro"/>
</dbReference>
<dbReference type="InterPro" id="IPR001789">
    <property type="entry name" value="Sig_transdc_resp-reg_receiver"/>
</dbReference>
<organism evidence="4 5">
    <name type="scientific">Alkalispirillum mobile</name>
    <dbReference type="NCBI Taxonomy" id="85925"/>
    <lineage>
        <taxon>Bacteria</taxon>
        <taxon>Pseudomonadati</taxon>
        <taxon>Pseudomonadota</taxon>
        <taxon>Gammaproteobacteria</taxon>
        <taxon>Chromatiales</taxon>
        <taxon>Ectothiorhodospiraceae</taxon>
        <taxon>Alkalispirillum</taxon>
    </lineage>
</organism>
<evidence type="ECO:0000313" key="5">
    <source>
        <dbReference type="Proteomes" id="UP000275461"/>
    </source>
</evidence>
<dbReference type="PANTHER" id="PTHR44591">
    <property type="entry name" value="STRESS RESPONSE REGULATOR PROTEIN 1"/>
    <property type="match status" value="1"/>
</dbReference>
<dbReference type="OrthoDB" id="9802426at2"/>
<evidence type="ECO:0000313" key="4">
    <source>
        <dbReference type="EMBL" id="RLK50565.1"/>
    </source>
</evidence>
<comment type="caution">
    <text evidence="4">The sequence shown here is derived from an EMBL/GenBank/DDBJ whole genome shotgun (WGS) entry which is preliminary data.</text>
</comment>
<dbReference type="Gene3D" id="3.40.50.2300">
    <property type="match status" value="1"/>
</dbReference>
<dbReference type="InterPro" id="IPR050595">
    <property type="entry name" value="Bact_response_regulator"/>
</dbReference>
<keyword evidence="1 2" id="KW-0597">Phosphoprotein</keyword>
<dbReference type="PANTHER" id="PTHR44591:SF3">
    <property type="entry name" value="RESPONSE REGULATORY DOMAIN-CONTAINING PROTEIN"/>
    <property type="match status" value="1"/>
</dbReference>
<dbReference type="Pfam" id="PF02954">
    <property type="entry name" value="HTH_8"/>
    <property type="match status" value="1"/>
</dbReference>
<dbReference type="SMART" id="SM00448">
    <property type="entry name" value="REC"/>
    <property type="match status" value="1"/>
</dbReference>
<dbReference type="Pfam" id="PF00072">
    <property type="entry name" value="Response_reg"/>
    <property type="match status" value="1"/>
</dbReference>
<dbReference type="SUPFAM" id="SSF52172">
    <property type="entry name" value="CheY-like"/>
    <property type="match status" value="1"/>
</dbReference>
<dbReference type="GO" id="GO:0043565">
    <property type="term" value="F:sequence-specific DNA binding"/>
    <property type="evidence" value="ECO:0007669"/>
    <property type="project" value="InterPro"/>
</dbReference>
<feature type="domain" description="Response regulatory" evidence="3">
    <location>
        <begin position="9"/>
        <end position="123"/>
    </location>
</feature>
<dbReference type="Proteomes" id="UP000275461">
    <property type="component" value="Unassembled WGS sequence"/>
</dbReference>
<dbReference type="PRINTS" id="PR01590">
    <property type="entry name" value="HTHFIS"/>
</dbReference>
<proteinExistence type="predicted"/>
<evidence type="ECO:0000256" key="2">
    <source>
        <dbReference type="PROSITE-ProRule" id="PRU00169"/>
    </source>
</evidence>
<evidence type="ECO:0000259" key="3">
    <source>
        <dbReference type="PROSITE" id="PS50110"/>
    </source>
</evidence>
<dbReference type="InterPro" id="IPR011006">
    <property type="entry name" value="CheY-like_superfamily"/>
</dbReference>
<name>A0A498C4B5_9GAMM</name>
<dbReference type="CDD" id="cd17563">
    <property type="entry name" value="REC_RegA-like"/>
    <property type="match status" value="1"/>
</dbReference>
<protein>
    <submittedName>
        <fullName evidence="4">Two-component system response regulator RegA</fullName>
    </submittedName>
</protein>
<dbReference type="InterPro" id="IPR002197">
    <property type="entry name" value="HTH_Fis"/>
</dbReference>
<dbReference type="Gene3D" id="1.10.10.60">
    <property type="entry name" value="Homeodomain-like"/>
    <property type="match status" value="1"/>
</dbReference>
<feature type="modified residue" description="4-aspartylphosphate" evidence="2">
    <location>
        <position position="58"/>
    </location>
</feature>
<dbReference type="RefSeq" id="WP_121441047.1">
    <property type="nucleotide sequence ID" value="NZ_RCDA01000001.1"/>
</dbReference>
<dbReference type="AlphaFoldDB" id="A0A498C4B5"/>